<comment type="caution">
    <text evidence="19">The sequence shown here is derived from an EMBL/GenBank/DDBJ whole genome shotgun (WGS) entry which is preliminary data.</text>
</comment>
<evidence type="ECO:0000313" key="20">
    <source>
        <dbReference type="Proteomes" id="UP000628775"/>
    </source>
</evidence>
<dbReference type="EMBL" id="BMIR01000001">
    <property type="protein sequence ID" value="GGE28399.1"/>
    <property type="molecule type" value="Genomic_DNA"/>
</dbReference>
<keyword evidence="16" id="KW-0175">Coiled coil</keyword>
<dbReference type="HAMAP" id="MF_00530">
    <property type="entry name" value="ATP_synth_epsil_bac"/>
    <property type="match status" value="1"/>
</dbReference>
<feature type="domain" description="ATP synthase epsilon subunit C-terminal" evidence="17">
    <location>
        <begin position="87"/>
        <end position="132"/>
    </location>
</feature>
<evidence type="ECO:0000256" key="16">
    <source>
        <dbReference type="SAM" id="Coils"/>
    </source>
</evidence>
<gene>
    <name evidence="14 19" type="primary">atpC</name>
    <name evidence="19" type="ORF">GCM10011391_03690</name>
</gene>
<evidence type="ECO:0000256" key="10">
    <source>
        <dbReference type="ARBA" id="ARBA00023196"/>
    </source>
</evidence>
<evidence type="ECO:0000256" key="1">
    <source>
        <dbReference type="ARBA" id="ARBA00003543"/>
    </source>
</evidence>
<dbReference type="InterPro" id="IPR020547">
    <property type="entry name" value="ATP_synth_F1_esu_C"/>
</dbReference>
<dbReference type="RefSeq" id="WP_188688253.1">
    <property type="nucleotide sequence ID" value="NZ_BMIR01000001.1"/>
</dbReference>
<dbReference type="Gene3D" id="2.60.15.10">
    <property type="entry name" value="F0F1 ATP synthase delta/epsilon subunit, N-terminal"/>
    <property type="match status" value="1"/>
</dbReference>
<dbReference type="PANTHER" id="PTHR13822:SF10">
    <property type="entry name" value="ATP SYNTHASE EPSILON CHAIN, CHLOROPLASTIC"/>
    <property type="match status" value="1"/>
</dbReference>
<comment type="function">
    <text evidence="1 14">Produces ATP from ADP in the presence of a proton gradient across the membrane.</text>
</comment>
<comment type="subunit">
    <text evidence="14 15">F-type ATPases have 2 components, CF(1) - the catalytic core - and CF(0) - the membrane proton channel. CF(1) has five subunits: alpha(3), beta(3), gamma(1), delta(1), epsilon(1). CF(0) has three main subunits: a, b and c.</text>
</comment>
<keyword evidence="11 14" id="KW-0066">ATP synthesis</keyword>
<evidence type="ECO:0000259" key="17">
    <source>
        <dbReference type="Pfam" id="PF00401"/>
    </source>
</evidence>
<evidence type="ECO:0000256" key="15">
    <source>
        <dbReference type="RuleBase" id="RU003656"/>
    </source>
</evidence>
<keyword evidence="5 14" id="KW-0813">Transport</keyword>
<evidence type="ECO:0000256" key="8">
    <source>
        <dbReference type="ARBA" id="ARBA00023065"/>
    </source>
</evidence>
<keyword evidence="10 14" id="KW-0139">CF(1)</keyword>
<dbReference type="FunFam" id="2.60.15.10:FF:000001">
    <property type="entry name" value="ATP synthase epsilon chain"/>
    <property type="match status" value="1"/>
</dbReference>
<dbReference type="GO" id="GO:0046933">
    <property type="term" value="F:proton-transporting ATP synthase activity, rotational mechanism"/>
    <property type="evidence" value="ECO:0007669"/>
    <property type="project" value="UniProtKB-UniRule"/>
</dbReference>
<keyword evidence="20" id="KW-1185">Reference proteome</keyword>
<dbReference type="InterPro" id="IPR020546">
    <property type="entry name" value="ATP_synth_F1_dsu/esu_N"/>
</dbReference>
<proteinExistence type="inferred from homology"/>
<dbReference type="CDD" id="cd12152">
    <property type="entry name" value="F1-ATPase_delta"/>
    <property type="match status" value="1"/>
</dbReference>
<dbReference type="PANTHER" id="PTHR13822">
    <property type="entry name" value="ATP SYNTHASE DELTA/EPSILON CHAIN"/>
    <property type="match status" value="1"/>
</dbReference>
<dbReference type="NCBIfam" id="NF001846">
    <property type="entry name" value="PRK00571.1-3"/>
    <property type="match status" value="1"/>
</dbReference>
<dbReference type="Gene3D" id="1.20.5.440">
    <property type="entry name" value="ATP synthase delta/epsilon subunit, C-terminal domain"/>
    <property type="match status" value="1"/>
</dbReference>
<evidence type="ECO:0000256" key="4">
    <source>
        <dbReference type="ARBA" id="ARBA00014480"/>
    </source>
</evidence>
<accession>A0A8J2VM89</accession>
<keyword evidence="9 14" id="KW-0472">Membrane</keyword>
<evidence type="ECO:0000256" key="11">
    <source>
        <dbReference type="ARBA" id="ARBA00023310"/>
    </source>
</evidence>
<evidence type="ECO:0000256" key="13">
    <source>
        <dbReference type="ARBA" id="ARBA00031795"/>
    </source>
</evidence>
<evidence type="ECO:0000256" key="3">
    <source>
        <dbReference type="ARBA" id="ARBA00005712"/>
    </source>
</evidence>
<feature type="domain" description="ATP synthase F1 complex delta/epsilon subunit N-terminal" evidence="18">
    <location>
        <begin position="5"/>
        <end position="83"/>
    </location>
</feature>
<dbReference type="GO" id="GO:0045259">
    <property type="term" value="C:proton-transporting ATP synthase complex"/>
    <property type="evidence" value="ECO:0007669"/>
    <property type="project" value="UniProtKB-KW"/>
</dbReference>
<reference evidence="19" key="2">
    <citation type="submission" date="2020-09" db="EMBL/GenBank/DDBJ databases">
        <authorList>
            <person name="Sun Q."/>
            <person name="Zhou Y."/>
        </authorList>
    </citation>
    <scope>NUCLEOTIDE SEQUENCE</scope>
    <source>
        <strain evidence="19">CGMCC 1.15371</strain>
    </source>
</reference>
<evidence type="ECO:0000313" key="19">
    <source>
        <dbReference type="EMBL" id="GGE28399.1"/>
    </source>
</evidence>
<dbReference type="InterPro" id="IPR001469">
    <property type="entry name" value="ATP_synth_F1_dsu/esu"/>
</dbReference>
<sequence length="134" mass="14467">MNTINTSIVTPNGTVYEGDVHMISVHATAGDMGILPNHIPVVAPLKISAVKLKHEGTEEYVAVSGGFIEVRRGSTVTIITEAAEKKEDIDVERAQRAKEAAQEKLSGLNEKTAAYAEAEKELQRAENRLQVASL</sequence>
<feature type="coiled-coil region" evidence="16">
    <location>
        <begin position="84"/>
        <end position="128"/>
    </location>
</feature>
<keyword evidence="8 14" id="KW-0406">Ion transport</keyword>
<reference evidence="19" key="1">
    <citation type="journal article" date="2014" name="Int. J. Syst. Evol. Microbiol.">
        <title>Complete genome sequence of Corynebacterium casei LMG S-19264T (=DSM 44701T), isolated from a smear-ripened cheese.</title>
        <authorList>
            <consortium name="US DOE Joint Genome Institute (JGI-PGF)"/>
            <person name="Walter F."/>
            <person name="Albersmeier A."/>
            <person name="Kalinowski J."/>
            <person name="Ruckert C."/>
        </authorList>
    </citation>
    <scope>NUCLEOTIDE SEQUENCE</scope>
    <source>
        <strain evidence="19">CGMCC 1.15371</strain>
    </source>
</reference>
<dbReference type="NCBIfam" id="TIGR01216">
    <property type="entry name" value="ATP_synt_epsi"/>
    <property type="match status" value="1"/>
</dbReference>
<keyword evidence="6 14" id="KW-1003">Cell membrane</keyword>
<dbReference type="Pfam" id="PF00401">
    <property type="entry name" value="ATP-synt_DE"/>
    <property type="match status" value="1"/>
</dbReference>
<evidence type="ECO:0000256" key="9">
    <source>
        <dbReference type="ARBA" id="ARBA00023136"/>
    </source>
</evidence>
<dbReference type="SUPFAM" id="SSF51344">
    <property type="entry name" value="Epsilon subunit of F1F0-ATP synthase N-terminal domain"/>
    <property type="match status" value="1"/>
</dbReference>
<evidence type="ECO:0000256" key="7">
    <source>
        <dbReference type="ARBA" id="ARBA00022781"/>
    </source>
</evidence>
<name>A0A8J2VM89_9BACL</name>
<comment type="subcellular location">
    <subcellularLocation>
        <location evidence="2 14">Cell membrane</location>
        <topology evidence="2 14">Peripheral membrane protein</topology>
    </subcellularLocation>
</comment>
<comment type="similarity">
    <text evidence="3 14 15">Belongs to the ATPase epsilon chain family.</text>
</comment>
<evidence type="ECO:0000256" key="5">
    <source>
        <dbReference type="ARBA" id="ARBA00022448"/>
    </source>
</evidence>
<dbReference type="GO" id="GO:0005524">
    <property type="term" value="F:ATP binding"/>
    <property type="evidence" value="ECO:0007669"/>
    <property type="project" value="UniProtKB-UniRule"/>
</dbReference>
<dbReference type="GO" id="GO:0005886">
    <property type="term" value="C:plasma membrane"/>
    <property type="evidence" value="ECO:0007669"/>
    <property type="project" value="UniProtKB-SubCell"/>
</dbReference>
<evidence type="ECO:0000259" key="18">
    <source>
        <dbReference type="Pfam" id="PF02823"/>
    </source>
</evidence>
<dbReference type="AlphaFoldDB" id="A0A8J2VM89"/>
<dbReference type="Proteomes" id="UP000628775">
    <property type="component" value="Unassembled WGS sequence"/>
</dbReference>
<evidence type="ECO:0000256" key="2">
    <source>
        <dbReference type="ARBA" id="ARBA00004202"/>
    </source>
</evidence>
<protein>
    <recommendedName>
        <fullName evidence="4 14">ATP synthase epsilon chain</fullName>
    </recommendedName>
    <alternativeName>
        <fullName evidence="13 14">ATP synthase F1 sector epsilon subunit</fullName>
    </alternativeName>
    <alternativeName>
        <fullName evidence="12 14">F-ATPase epsilon subunit</fullName>
    </alternativeName>
</protein>
<organism evidence="19 20">
    <name type="scientific">Pullulanibacillus camelliae</name>
    <dbReference type="NCBI Taxonomy" id="1707096"/>
    <lineage>
        <taxon>Bacteria</taxon>
        <taxon>Bacillati</taxon>
        <taxon>Bacillota</taxon>
        <taxon>Bacilli</taxon>
        <taxon>Bacillales</taxon>
        <taxon>Sporolactobacillaceae</taxon>
        <taxon>Pullulanibacillus</taxon>
    </lineage>
</organism>
<evidence type="ECO:0000256" key="12">
    <source>
        <dbReference type="ARBA" id="ARBA00030215"/>
    </source>
</evidence>
<keyword evidence="7 14" id="KW-0375">Hydrogen ion transport</keyword>
<evidence type="ECO:0000256" key="14">
    <source>
        <dbReference type="HAMAP-Rule" id="MF_00530"/>
    </source>
</evidence>
<dbReference type="Pfam" id="PF02823">
    <property type="entry name" value="ATP-synt_DE_N"/>
    <property type="match status" value="1"/>
</dbReference>
<evidence type="ECO:0000256" key="6">
    <source>
        <dbReference type="ARBA" id="ARBA00022475"/>
    </source>
</evidence>
<dbReference type="InterPro" id="IPR036771">
    <property type="entry name" value="ATPsynth_dsu/esu_N"/>
</dbReference>